<dbReference type="GO" id="GO:0008360">
    <property type="term" value="P:regulation of cell shape"/>
    <property type="evidence" value="ECO:0007669"/>
    <property type="project" value="UniProtKB-KW"/>
</dbReference>
<organism evidence="9 10">
    <name type="scientific">Paraoerskovia marina</name>
    <dbReference type="NCBI Taxonomy" id="545619"/>
    <lineage>
        <taxon>Bacteria</taxon>
        <taxon>Bacillati</taxon>
        <taxon>Actinomycetota</taxon>
        <taxon>Actinomycetes</taxon>
        <taxon>Micrococcales</taxon>
        <taxon>Cellulomonadaceae</taxon>
        <taxon>Paraoerskovia</taxon>
    </lineage>
</organism>
<dbReference type="PANTHER" id="PTHR47019:SF1">
    <property type="entry name" value="LIPID II FLIPPASE MURJ"/>
    <property type="match status" value="1"/>
</dbReference>
<evidence type="ECO:0000256" key="8">
    <source>
        <dbReference type="SAM" id="Phobius"/>
    </source>
</evidence>
<feature type="transmembrane region" description="Helical" evidence="8">
    <location>
        <begin position="170"/>
        <end position="191"/>
    </location>
</feature>
<proteinExistence type="predicted"/>
<dbReference type="GO" id="GO:0034204">
    <property type="term" value="P:lipid translocation"/>
    <property type="evidence" value="ECO:0007669"/>
    <property type="project" value="TreeGrafter"/>
</dbReference>
<evidence type="ECO:0000256" key="7">
    <source>
        <dbReference type="ARBA" id="ARBA00023136"/>
    </source>
</evidence>
<feature type="transmembrane region" description="Helical" evidence="8">
    <location>
        <begin position="211"/>
        <end position="232"/>
    </location>
</feature>
<evidence type="ECO:0000313" key="9">
    <source>
        <dbReference type="EMBL" id="SDS59705.1"/>
    </source>
</evidence>
<reference evidence="9 10" key="1">
    <citation type="submission" date="2016-10" db="EMBL/GenBank/DDBJ databases">
        <authorList>
            <person name="de Groot N.N."/>
        </authorList>
    </citation>
    <scope>NUCLEOTIDE SEQUENCE [LARGE SCALE GENOMIC DNA]</scope>
    <source>
        <strain evidence="9 10">DSM 22126</strain>
    </source>
</reference>
<evidence type="ECO:0000256" key="6">
    <source>
        <dbReference type="ARBA" id="ARBA00022989"/>
    </source>
</evidence>
<accession>A0A1H1THB7</accession>
<name>A0A1H1THB7_9CELL</name>
<keyword evidence="7 8" id="KW-0472">Membrane</keyword>
<feature type="transmembrane region" description="Helical" evidence="8">
    <location>
        <begin position="474"/>
        <end position="495"/>
    </location>
</feature>
<feature type="transmembrane region" description="Helical" evidence="8">
    <location>
        <begin position="100"/>
        <end position="131"/>
    </location>
</feature>
<evidence type="ECO:0000313" key="10">
    <source>
        <dbReference type="Proteomes" id="UP000185663"/>
    </source>
</evidence>
<feature type="transmembrane region" description="Helical" evidence="8">
    <location>
        <begin position="340"/>
        <end position="366"/>
    </location>
</feature>
<feature type="transmembrane region" description="Helical" evidence="8">
    <location>
        <begin position="143"/>
        <end position="163"/>
    </location>
</feature>
<dbReference type="PANTHER" id="PTHR47019">
    <property type="entry name" value="LIPID II FLIPPASE MURJ"/>
    <property type="match status" value="1"/>
</dbReference>
<sequence>MSPRARVAVQSLAGAAAMITVVTLISRALGFLRWGVQAGQVGSDNPVAEAYSTANLLPNVLFEVAAGGALAGAVIPLLAGPIARSSRVEVSRTASALLCWSLLVLVPLGGLVAVFAGPLVDLVVVAVGGAAVESGTAELATGFLRVFALQIPLYGVGIVMSGVLQAHRRFFWPAAAPMFSSVVVIVAYFVYGSLVGSAPETAAEASDTALAWLAWGTTAGVAAMSLPLVVPAMRTGVRLRPTLRFAPGEARRVRALALAGIGGLAAQQVSVVAVMLAANRYGGPGSGTFPVYTYTQAVYWLPFALLAVPLATSAFPRIAERAAADDLPGLGRLFSRTTRTMLTIVAAGVAGVIAASGAVEAVFATFADGTVSGMGAGLAWMAPGLLGYALIFHVSRALYSVDHGRAAVVATSAGWFVVSILAFVLPAIVLGDDRNREATLVLLGAANTVGMTVAAVLLLAAAHRHLGDQAMRGTGRTTVVITLGGALGAAAGAALNRLVLPDDASFVGGALVGLLAGVVGAGIVLAVSWLADRRALAAVLGGEA</sequence>
<keyword evidence="4" id="KW-0133">Cell shape</keyword>
<keyword evidence="10" id="KW-1185">Reference proteome</keyword>
<feature type="transmembrane region" description="Helical" evidence="8">
    <location>
        <begin position="440"/>
        <end position="462"/>
    </location>
</feature>
<keyword evidence="6 8" id="KW-1133">Transmembrane helix</keyword>
<feature type="transmembrane region" description="Helical" evidence="8">
    <location>
        <begin position="56"/>
        <end position="79"/>
    </location>
</feature>
<feature type="transmembrane region" description="Helical" evidence="8">
    <location>
        <begin position="298"/>
        <end position="319"/>
    </location>
</feature>
<gene>
    <name evidence="9" type="ORF">SAMN04489860_1904</name>
</gene>
<dbReference type="InterPro" id="IPR051050">
    <property type="entry name" value="Lipid_II_flippase_MurJ/MviN"/>
</dbReference>
<feature type="transmembrane region" description="Helical" evidence="8">
    <location>
        <begin position="406"/>
        <end position="428"/>
    </location>
</feature>
<dbReference type="EMBL" id="LT629776">
    <property type="protein sequence ID" value="SDS59705.1"/>
    <property type="molecule type" value="Genomic_DNA"/>
</dbReference>
<evidence type="ECO:0000256" key="5">
    <source>
        <dbReference type="ARBA" id="ARBA00022984"/>
    </source>
</evidence>
<dbReference type="STRING" id="545619.SAMN04489860_1904"/>
<keyword evidence="3 8" id="KW-0812">Transmembrane</keyword>
<dbReference type="GO" id="GO:0015648">
    <property type="term" value="F:lipid-linked peptidoglycan transporter activity"/>
    <property type="evidence" value="ECO:0007669"/>
    <property type="project" value="TreeGrafter"/>
</dbReference>
<evidence type="ECO:0000256" key="1">
    <source>
        <dbReference type="ARBA" id="ARBA00004651"/>
    </source>
</evidence>
<dbReference type="Proteomes" id="UP000185663">
    <property type="component" value="Chromosome I"/>
</dbReference>
<keyword evidence="5" id="KW-0573">Peptidoglycan synthesis</keyword>
<feature type="transmembrane region" description="Helical" evidence="8">
    <location>
        <begin position="253"/>
        <end position="278"/>
    </location>
</feature>
<feature type="transmembrane region" description="Helical" evidence="8">
    <location>
        <begin position="12"/>
        <end position="36"/>
    </location>
</feature>
<dbReference type="Pfam" id="PF03023">
    <property type="entry name" value="MurJ"/>
    <property type="match status" value="1"/>
</dbReference>
<feature type="transmembrane region" description="Helical" evidence="8">
    <location>
        <begin position="507"/>
        <end position="531"/>
    </location>
</feature>
<dbReference type="AlphaFoldDB" id="A0A1H1THB7"/>
<dbReference type="eggNOG" id="COG0728">
    <property type="taxonomic scope" value="Bacteria"/>
</dbReference>
<feature type="transmembrane region" description="Helical" evidence="8">
    <location>
        <begin position="378"/>
        <end position="399"/>
    </location>
</feature>
<dbReference type="RefSeq" id="WP_083372357.1">
    <property type="nucleotide sequence ID" value="NZ_LT629776.1"/>
</dbReference>
<dbReference type="InterPro" id="IPR004268">
    <property type="entry name" value="MurJ"/>
</dbReference>
<evidence type="ECO:0000256" key="3">
    <source>
        <dbReference type="ARBA" id="ARBA00022692"/>
    </source>
</evidence>
<dbReference type="OrthoDB" id="4350032at2"/>
<evidence type="ECO:0000256" key="2">
    <source>
        <dbReference type="ARBA" id="ARBA00022475"/>
    </source>
</evidence>
<dbReference type="GO" id="GO:0009252">
    <property type="term" value="P:peptidoglycan biosynthetic process"/>
    <property type="evidence" value="ECO:0007669"/>
    <property type="project" value="UniProtKB-KW"/>
</dbReference>
<comment type="subcellular location">
    <subcellularLocation>
        <location evidence="1">Cell membrane</location>
        <topology evidence="1">Multi-pass membrane protein</topology>
    </subcellularLocation>
</comment>
<dbReference type="PRINTS" id="PR01806">
    <property type="entry name" value="VIRFACTRMVIN"/>
</dbReference>
<keyword evidence="2" id="KW-1003">Cell membrane</keyword>
<protein>
    <submittedName>
        <fullName evidence="9">Putative peptidoglycan lipid II flippase</fullName>
    </submittedName>
</protein>
<dbReference type="GO" id="GO:0005886">
    <property type="term" value="C:plasma membrane"/>
    <property type="evidence" value="ECO:0007669"/>
    <property type="project" value="UniProtKB-SubCell"/>
</dbReference>
<evidence type="ECO:0000256" key="4">
    <source>
        <dbReference type="ARBA" id="ARBA00022960"/>
    </source>
</evidence>